<feature type="domain" description="CARD" evidence="1">
    <location>
        <begin position="1"/>
        <end position="76"/>
    </location>
</feature>
<dbReference type="SMART" id="SM00114">
    <property type="entry name" value="CARD"/>
    <property type="match status" value="1"/>
</dbReference>
<dbReference type="PANTHER" id="PTHR16155:SF19">
    <property type="entry name" value="DED DOMAIN-CONTAINING PROTEIN"/>
    <property type="match status" value="1"/>
</dbReference>
<accession>A0A9W2YZW0</accession>
<dbReference type="GeneID" id="106051388"/>
<dbReference type="InterPro" id="IPR001315">
    <property type="entry name" value="CARD"/>
</dbReference>
<evidence type="ECO:0000259" key="1">
    <source>
        <dbReference type="PROSITE" id="PS50209"/>
    </source>
</evidence>
<reference evidence="3 4" key="1">
    <citation type="submission" date="2025-04" db="UniProtKB">
        <authorList>
            <consortium name="RefSeq"/>
        </authorList>
    </citation>
    <scope>IDENTIFICATION</scope>
</reference>
<dbReference type="RefSeq" id="XP_055868234.1">
    <property type="nucleotide sequence ID" value="XM_056012259.1"/>
</dbReference>
<evidence type="ECO:0000313" key="2">
    <source>
        <dbReference type="Proteomes" id="UP001165740"/>
    </source>
</evidence>
<dbReference type="OrthoDB" id="6127728at2759"/>
<dbReference type="PROSITE" id="PS50209">
    <property type="entry name" value="CARD"/>
    <property type="match status" value="1"/>
</dbReference>
<dbReference type="GO" id="GO:0005737">
    <property type="term" value="C:cytoplasm"/>
    <property type="evidence" value="ECO:0007669"/>
    <property type="project" value="TreeGrafter"/>
</dbReference>
<dbReference type="InterPro" id="IPR011029">
    <property type="entry name" value="DEATH-like_dom_sf"/>
</dbReference>
<dbReference type="CDD" id="cd01671">
    <property type="entry name" value="CARD"/>
    <property type="match status" value="1"/>
</dbReference>
<dbReference type="GO" id="GO:0042981">
    <property type="term" value="P:regulation of apoptotic process"/>
    <property type="evidence" value="ECO:0007669"/>
    <property type="project" value="InterPro"/>
</dbReference>
<keyword evidence="2" id="KW-1185">Reference proteome</keyword>
<organism evidence="2 4">
    <name type="scientific">Biomphalaria glabrata</name>
    <name type="common">Bloodfluke planorb</name>
    <name type="synonym">Freshwater snail</name>
    <dbReference type="NCBI Taxonomy" id="6526"/>
    <lineage>
        <taxon>Eukaryota</taxon>
        <taxon>Metazoa</taxon>
        <taxon>Spiralia</taxon>
        <taxon>Lophotrochozoa</taxon>
        <taxon>Mollusca</taxon>
        <taxon>Gastropoda</taxon>
        <taxon>Heterobranchia</taxon>
        <taxon>Euthyneura</taxon>
        <taxon>Panpulmonata</taxon>
        <taxon>Hygrophila</taxon>
        <taxon>Lymnaeoidea</taxon>
        <taxon>Planorbidae</taxon>
        <taxon>Biomphalaria</taxon>
    </lineage>
</organism>
<dbReference type="Gene3D" id="1.10.533.10">
    <property type="entry name" value="Death Domain, Fas"/>
    <property type="match status" value="1"/>
</dbReference>
<dbReference type="Pfam" id="PF00619">
    <property type="entry name" value="CARD"/>
    <property type="match status" value="1"/>
</dbReference>
<sequence>MNAAEWEKLRKNWSELCDVYPSDLFGYFYQNGVIELKEKEKIQAAETRSEQIERLLDIIKWKEGHQPFQKLLEILKAKKYLSLVQKIKDTETQADPNMKLSVNPNANNELISSILRTHFTEALGASTLLNDIRELLKQKKVFPGGKEWNNDDLSKFLTKEFVGIQVVPVSKWIKGKPRLLKNVVNLKKLDLGNLEIPIEEAATQSLSDPQDTDRKMVEEKTCIEHPRKFDEEVTPTTKYKFGHIFTDIMTETRGSPLSPIKNFHLIECQDMDSALEKIGLELVPFASACMNERRNGTIYFGVSPINHSLHKAGKIVGVSLDKLQVQRVVNNYLQESFLETQKSIIRKVIREPKFIPVIKIEPILLTELIVLEIDIIPSQNFMNKEIIKTNLRLLTQFGNNTKMDKAVFRFSESGKPELLTETKRDKFEREIPSLIEQRKEEEKKLKNDFKPNLREKLLGLLTGGSNSLVDDIYPFLITSEIDSHMDQDYLLQNMSFIKYLQPEVVFDFDPQGYSNGIYKNLDSLQEESMRVLTIDDFDKLKNSTESYEELVASISCKTVSHWVFCNGYESMEPMDRREWNKFRRRAFQQAFRNYVDQIGNERTLIIICLFSKSYETLLFACDEILTILPDNWILLAESEDIAKSWQERMLNEDKIEKSDIKDKCVIGMKWEQVNSTISLATNIDEGFNILLPCSNGVLEIVPKRKLNEWKDNNIDVLTAGELDVGDEKEIYNKRNEVEQQFYRGEEVQWLNFWFRDQVLERDVHDNLKDVVEKALKGNTDEDKVTYVELLHQPGAGGTTTAKNILWQFRKKYKCCHVRRITEHTCDQLEEIWQFKNTTPNPLLVFIDSQEEEDCIKLKGKLEEQGRLHWRKSEESFDVFCTILECKRRASMPLPKENRIFLRHELSSIEKDWFDRKNDSLSKLYEKDKKKVNPRFLLAFNIMRENFNPNYVQKVVKDFSKAVKSDLEIELLKIVSFLNVYDPLFQPVKVIWLDNFMKSKQYMSLSRSNFFSREVKWEAKLTEGVKFFLNLSNDRSSKKKSIQSVRIMNKQVAGEILKCMKEKTKSKESDIMLSLCKPSMYRQEGKEAGKYRSLINSVAKKRELDENGKKQKFSGLVIYIQEHEGVEVALHVLETLFEINKDAFTAQLISRVYMFTKNWQKATFYANRAVQLKPENSFLWDTAGRVFKAKLSDNIEKNKQNGDQGFQDSDILEIVDLSVEGIEAFRKQQEVCEREITAMEVNNVAGYAGELRTIILLLSALKSHHVFNNGNILQKYLVDFDYNPTELQFLVKHAAFLKSLKGRAYEVLRRLDEEYLQMKCSHNQEEWEVLQGDFSRQSLIPLKANLDIYFDADEIAGNKLSESDECLYRLDKARQLGADSLYHLLHLRTHKKYKIIEDCYVSVLKNVTSKYCCFDDLRAILDTVTVLLVDKKKPQGLMFEDVVEWSKKLYYSNQPKDIIHSYLEPFLYFVMYNFPTEERIDHVCPLIELKNAIDNWLEMFKKNHPNHGKENFSFRRIVTTLFFLGNGKPLEDIVFQDTLGDLKDMTFKEKWNHPNIRQKLRLMQGVLSNDGEKVNISITTKEGNRFTLAISTSHKVAKSIMYNKKVYFYLGFSFKGPRAYGMSLEKLGEIDIGEIGKPEPAVSISKRSSKQKGNKKEILIEDLWREQVDIERKLHLFQKNPEVNEEKIKQCEMQLKSVKEDFTRLLGDI</sequence>
<evidence type="ECO:0000313" key="3">
    <source>
        <dbReference type="RefSeq" id="XP_055868233.1"/>
    </source>
</evidence>
<proteinExistence type="predicted"/>
<gene>
    <name evidence="3 4" type="primary">LOC106051388</name>
</gene>
<protein>
    <submittedName>
        <fullName evidence="3 4">Sterile alpha motif domain-containing protein 9-like</fullName>
    </submittedName>
</protein>
<dbReference type="SUPFAM" id="SSF47986">
    <property type="entry name" value="DEATH domain"/>
    <property type="match status" value="1"/>
</dbReference>
<dbReference type="PANTHER" id="PTHR16155">
    <property type="entry name" value="DED DOMAIN-CONTAINING PROTEIN"/>
    <property type="match status" value="1"/>
</dbReference>
<dbReference type="Proteomes" id="UP001165740">
    <property type="component" value="Chromosome 15"/>
</dbReference>
<dbReference type="OMA" id="RNDIICI"/>
<dbReference type="RefSeq" id="XP_055868233.1">
    <property type="nucleotide sequence ID" value="XM_056012258.1"/>
</dbReference>
<name>A0A9W2YZW0_BIOGL</name>
<evidence type="ECO:0000313" key="4">
    <source>
        <dbReference type="RefSeq" id="XP_055868234.1"/>
    </source>
</evidence>